<organism evidence="1 2">
    <name type="scientific">Batillaria attramentaria</name>
    <dbReference type="NCBI Taxonomy" id="370345"/>
    <lineage>
        <taxon>Eukaryota</taxon>
        <taxon>Metazoa</taxon>
        <taxon>Spiralia</taxon>
        <taxon>Lophotrochozoa</taxon>
        <taxon>Mollusca</taxon>
        <taxon>Gastropoda</taxon>
        <taxon>Caenogastropoda</taxon>
        <taxon>Sorbeoconcha</taxon>
        <taxon>Cerithioidea</taxon>
        <taxon>Batillariidae</taxon>
        <taxon>Batillaria</taxon>
    </lineage>
</organism>
<proteinExistence type="predicted"/>
<protein>
    <recommendedName>
        <fullName evidence="3">Secreted protein</fullName>
    </recommendedName>
</protein>
<sequence length="98" mass="11266">MMEYFHNSLSSPLLRTLAYLFTSKAGSVFPGLTQLKSSAQQPFYLFGRHQTIPQRQKRKTVVRWICVDIPAAVQIRFTRRDGFGDQVMRRPVNSCVST</sequence>
<dbReference type="AlphaFoldDB" id="A0ABD0KIY6"/>
<dbReference type="Proteomes" id="UP001519460">
    <property type="component" value="Unassembled WGS sequence"/>
</dbReference>
<evidence type="ECO:0008006" key="3">
    <source>
        <dbReference type="Google" id="ProtNLM"/>
    </source>
</evidence>
<evidence type="ECO:0000313" key="2">
    <source>
        <dbReference type="Proteomes" id="UP001519460"/>
    </source>
</evidence>
<reference evidence="1 2" key="1">
    <citation type="journal article" date="2023" name="Sci. Data">
        <title>Genome assembly of the Korean intertidal mud-creeper Batillaria attramentaria.</title>
        <authorList>
            <person name="Patra A.K."/>
            <person name="Ho P.T."/>
            <person name="Jun S."/>
            <person name="Lee S.J."/>
            <person name="Kim Y."/>
            <person name="Won Y.J."/>
        </authorList>
    </citation>
    <scope>NUCLEOTIDE SEQUENCE [LARGE SCALE GENOMIC DNA]</scope>
    <source>
        <strain evidence="1">Wonlab-2016</strain>
    </source>
</reference>
<dbReference type="EMBL" id="JACVVK020000169">
    <property type="protein sequence ID" value="KAK7487155.1"/>
    <property type="molecule type" value="Genomic_DNA"/>
</dbReference>
<keyword evidence="2" id="KW-1185">Reference proteome</keyword>
<evidence type="ECO:0000313" key="1">
    <source>
        <dbReference type="EMBL" id="KAK7487155.1"/>
    </source>
</evidence>
<name>A0ABD0KIY6_9CAEN</name>
<comment type="caution">
    <text evidence="1">The sequence shown here is derived from an EMBL/GenBank/DDBJ whole genome shotgun (WGS) entry which is preliminary data.</text>
</comment>
<gene>
    <name evidence="1" type="ORF">BaRGS_00021650</name>
</gene>
<accession>A0ABD0KIY6</accession>